<feature type="transmembrane region" description="Helical" evidence="1">
    <location>
        <begin position="92"/>
        <end position="108"/>
    </location>
</feature>
<keyword evidence="1" id="KW-0472">Membrane</keyword>
<keyword evidence="1" id="KW-1133">Transmembrane helix</keyword>
<organism evidence="2 3">
    <name type="scientific">Sphaerisporangium rufum</name>
    <dbReference type="NCBI Taxonomy" id="1381558"/>
    <lineage>
        <taxon>Bacteria</taxon>
        <taxon>Bacillati</taxon>
        <taxon>Actinomycetota</taxon>
        <taxon>Actinomycetes</taxon>
        <taxon>Streptosporangiales</taxon>
        <taxon>Streptosporangiaceae</taxon>
        <taxon>Sphaerisporangium</taxon>
    </lineage>
</organism>
<feature type="transmembrane region" description="Helical" evidence="1">
    <location>
        <begin position="161"/>
        <end position="182"/>
    </location>
</feature>
<dbReference type="EMBL" id="BOOU01000069">
    <property type="protein sequence ID" value="GII80240.1"/>
    <property type="molecule type" value="Genomic_DNA"/>
</dbReference>
<feature type="transmembrane region" description="Helical" evidence="1">
    <location>
        <begin position="221"/>
        <end position="241"/>
    </location>
</feature>
<evidence type="ECO:0000256" key="1">
    <source>
        <dbReference type="SAM" id="Phobius"/>
    </source>
</evidence>
<dbReference type="Proteomes" id="UP000655287">
    <property type="component" value="Unassembled WGS sequence"/>
</dbReference>
<evidence type="ECO:0000313" key="3">
    <source>
        <dbReference type="Proteomes" id="UP000655287"/>
    </source>
</evidence>
<feature type="transmembrane region" description="Helical" evidence="1">
    <location>
        <begin position="53"/>
        <end position="72"/>
    </location>
</feature>
<feature type="transmembrane region" description="Helical" evidence="1">
    <location>
        <begin position="27"/>
        <end position="46"/>
    </location>
</feature>
<name>A0A919RAA9_9ACTN</name>
<accession>A0A919RAA9</accession>
<keyword evidence="3" id="KW-1185">Reference proteome</keyword>
<protein>
    <submittedName>
        <fullName evidence="2">Uncharacterized protein</fullName>
    </submittedName>
</protein>
<reference evidence="2" key="1">
    <citation type="submission" date="2021-01" db="EMBL/GenBank/DDBJ databases">
        <title>Whole genome shotgun sequence of Sphaerisporangium rufum NBRC 109079.</title>
        <authorList>
            <person name="Komaki H."/>
            <person name="Tamura T."/>
        </authorList>
    </citation>
    <scope>NUCLEOTIDE SEQUENCE</scope>
    <source>
        <strain evidence="2">NBRC 109079</strain>
    </source>
</reference>
<feature type="transmembrane region" description="Helical" evidence="1">
    <location>
        <begin position="194"/>
        <end position="215"/>
    </location>
</feature>
<feature type="transmembrane region" description="Helical" evidence="1">
    <location>
        <begin position="120"/>
        <end position="141"/>
    </location>
</feature>
<comment type="caution">
    <text evidence="2">The sequence shown here is derived from an EMBL/GenBank/DDBJ whole genome shotgun (WGS) entry which is preliminary data.</text>
</comment>
<proteinExistence type="predicted"/>
<gene>
    <name evidence="2" type="ORF">Sru01_52220</name>
</gene>
<dbReference type="AlphaFoldDB" id="A0A919RAA9"/>
<evidence type="ECO:0000313" key="2">
    <source>
        <dbReference type="EMBL" id="GII80240.1"/>
    </source>
</evidence>
<keyword evidence="1" id="KW-0812">Transmembrane</keyword>
<sequence>MWPWAVALPGLAAVAVLTPPVLDYTDGVLEVVRAVVLLVAGAWVGARPGVRPIGIIFLSCGLLGVAGLAAAWPALDIRVRGESASLESWLRHWIWVPQILAPLLLATLRYPDGRLRRRAAWWTSVLAIAGASAVVGTENWPRGPGGADGNPLILPLAVAEPLSLVTFLAYLAAVLLVLGSLFGRWSAAGRADRWLVILPLAVLLLGGAWAVLLNWASLGGIGPWGIPSVAYVIVLAVGVRAPAGDTIPEPRAVPAERNPRIH</sequence>